<dbReference type="EMBL" id="LWQS01000042">
    <property type="protein sequence ID" value="OAN46848.1"/>
    <property type="molecule type" value="Genomic_DNA"/>
</dbReference>
<gene>
    <name evidence="3" type="ORF">A6A03_11860</name>
</gene>
<comment type="caution">
    <text evidence="3">The sequence shown here is derived from an EMBL/GenBank/DDBJ whole genome shotgun (WGS) entry which is preliminary data.</text>
</comment>
<dbReference type="InterPro" id="IPR050212">
    <property type="entry name" value="Ntdp-like"/>
</dbReference>
<dbReference type="PANTHER" id="PTHR39159">
    <property type="match status" value="1"/>
</dbReference>
<dbReference type="AlphaFoldDB" id="A0A178MFI5"/>
<keyword evidence="1" id="KW-0378">Hydrolase</keyword>
<keyword evidence="4" id="KW-1185">Reference proteome</keyword>
<dbReference type="Gene3D" id="2.40.380.10">
    <property type="entry name" value="FomD-like"/>
    <property type="match status" value="1"/>
</dbReference>
<dbReference type="RefSeq" id="WP_066785452.1">
    <property type="nucleotide sequence ID" value="NZ_LWQS01000042.1"/>
</dbReference>
<dbReference type="Pfam" id="PF04167">
    <property type="entry name" value="DUF402"/>
    <property type="match status" value="1"/>
</dbReference>
<dbReference type="InterPro" id="IPR035930">
    <property type="entry name" value="FomD-like_sf"/>
</dbReference>
<dbReference type="OrthoDB" id="4327917at2"/>
<dbReference type="PANTHER" id="PTHR39159:SF1">
    <property type="entry name" value="UPF0374 PROTEIN YGAC"/>
    <property type="match status" value="1"/>
</dbReference>
<protein>
    <recommendedName>
        <fullName evidence="2">DUF402 domain-containing protein</fullName>
    </recommendedName>
</protein>
<dbReference type="SUPFAM" id="SSF159234">
    <property type="entry name" value="FomD-like"/>
    <property type="match status" value="1"/>
</dbReference>
<evidence type="ECO:0000256" key="1">
    <source>
        <dbReference type="ARBA" id="ARBA00022801"/>
    </source>
</evidence>
<sequence>MIEVRLIKPRRGQLIRYPATVLARDAQSVTVRAEWRLGRVDLGLFSIEPGDVMIETFYTNRWYNIFRAQRPDGVTRGWYCNLARPARIDDAVIETEDLEIDLIVSADRRRVEITDLDEYEARGLALAEPDTDAALRAAIAELRDLIARGETPFTDNVP</sequence>
<accession>A0A178MFI5</accession>
<dbReference type="Proteomes" id="UP000078287">
    <property type="component" value="Unassembled WGS sequence"/>
</dbReference>
<dbReference type="STRING" id="1707952.A6A03_11860"/>
<name>A0A178MFI5_9CHLR</name>
<dbReference type="GO" id="GO:0016787">
    <property type="term" value="F:hydrolase activity"/>
    <property type="evidence" value="ECO:0007669"/>
    <property type="project" value="UniProtKB-KW"/>
</dbReference>
<feature type="domain" description="DUF402" evidence="2">
    <location>
        <begin position="12"/>
        <end position="150"/>
    </location>
</feature>
<evidence type="ECO:0000313" key="3">
    <source>
        <dbReference type="EMBL" id="OAN46848.1"/>
    </source>
</evidence>
<evidence type="ECO:0000259" key="2">
    <source>
        <dbReference type="Pfam" id="PF04167"/>
    </source>
</evidence>
<dbReference type="InterPro" id="IPR007295">
    <property type="entry name" value="DUF402"/>
</dbReference>
<reference evidence="3 4" key="1">
    <citation type="submission" date="2016-04" db="EMBL/GenBank/DDBJ databases">
        <title>Chloroflexus islandicus sp. nov., a thermophilic filamentous anoxygenic phototrophic bacterium from geyser Strokkur (Iceland).</title>
        <authorList>
            <person name="Gaisin V.A."/>
            <person name="Kalashnikov A.M."/>
            <person name="Sukhacheva M.V."/>
            <person name="Grouzdev D.S."/>
            <person name="Ivanov T.M."/>
            <person name="Kuznetsov B."/>
            <person name="Gorlenko V.M."/>
        </authorList>
    </citation>
    <scope>NUCLEOTIDE SEQUENCE [LARGE SCALE GENOMIC DNA]</scope>
    <source>
        <strain evidence="4">isl-2</strain>
    </source>
</reference>
<proteinExistence type="predicted"/>
<evidence type="ECO:0000313" key="4">
    <source>
        <dbReference type="Proteomes" id="UP000078287"/>
    </source>
</evidence>
<organism evidence="3 4">
    <name type="scientific">Chloroflexus islandicus</name>
    <dbReference type="NCBI Taxonomy" id="1707952"/>
    <lineage>
        <taxon>Bacteria</taxon>
        <taxon>Bacillati</taxon>
        <taxon>Chloroflexota</taxon>
        <taxon>Chloroflexia</taxon>
        <taxon>Chloroflexales</taxon>
        <taxon>Chloroflexineae</taxon>
        <taxon>Chloroflexaceae</taxon>
        <taxon>Chloroflexus</taxon>
    </lineage>
</organism>